<organism evidence="1">
    <name type="scientific">marine metagenome</name>
    <dbReference type="NCBI Taxonomy" id="408172"/>
    <lineage>
        <taxon>unclassified sequences</taxon>
        <taxon>metagenomes</taxon>
        <taxon>ecological metagenomes</taxon>
    </lineage>
</organism>
<dbReference type="Gene3D" id="2.60.40.10">
    <property type="entry name" value="Immunoglobulins"/>
    <property type="match status" value="1"/>
</dbReference>
<name>A0A382FEX6_9ZZZZ</name>
<reference evidence="1" key="1">
    <citation type="submission" date="2018-05" db="EMBL/GenBank/DDBJ databases">
        <authorList>
            <person name="Lanie J.A."/>
            <person name="Ng W.-L."/>
            <person name="Kazmierczak K.M."/>
            <person name="Andrzejewski T.M."/>
            <person name="Davidsen T.M."/>
            <person name="Wayne K.J."/>
            <person name="Tettelin H."/>
            <person name="Glass J.I."/>
            <person name="Rusch D."/>
            <person name="Podicherti R."/>
            <person name="Tsui H.-C.T."/>
            <person name="Winkler M.E."/>
        </authorList>
    </citation>
    <scope>NUCLEOTIDE SEQUENCE</scope>
</reference>
<dbReference type="SUPFAM" id="SSF51261">
    <property type="entry name" value="Duplicated hybrid motif"/>
    <property type="match status" value="1"/>
</dbReference>
<evidence type="ECO:0008006" key="2">
    <source>
        <dbReference type="Google" id="ProtNLM"/>
    </source>
</evidence>
<dbReference type="Gene3D" id="2.70.70.10">
    <property type="entry name" value="Glucose Permease (Domain IIA)"/>
    <property type="match status" value="1"/>
</dbReference>
<gene>
    <name evidence="1" type="ORF">METZ01_LOCUS213385</name>
</gene>
<evidence type="ECO:0000313" key="1">
    <source>
        <dbReference type="EMBL" id="SVB60531.1"/>
    </source>
</evidence>
<proteinExistence type="predicted"/>
<accession>A0A382FEX6</accession>
<dbReference type="AlphaFoldDB" id="A0A382FEX6"/>
<dbReference type="EMBL" id="UINC01049137">
    <property type="protein sequence ID" value="SVB60531.1"/>
    <property type="molecule type" value="Genomic_DNA"/>
</dbReference>
<dbReference type="InterPro" id="IPR013783">
    <property type="entry name" value="Ig-like_fold"/>
</dbReference>
<sequence length="472" mass="52864">MSGRLIIISLIWIVTSVFSQSYNWPCQPFDQQHWINGTFCECRSGSAGEIDHFHDGVDIHLSQGNAVYSVISGTVTSIGTVNDYGINSWVRVGRYCYVHVDPNPALNVGENITAYETVLGWTNSWNHIHFKDGYPGSEINAIRLDGGLTPLVDNDEPQTDWVKFYPDNSTNQFSNNRVFGAVDIVCKSTDRTDEGPIGDNNGIYKIGYEIFNSGGESVFGPHLPFEFYDIPVSDNYITNVYFPGSSTSTYLYIVSNNLYSNSSLNVTEWDLGEYTARIYVYDQYLNANTSDISFEVVETDTEPPAPPRLLSILTDGNGFIINWLPNTEDDLEGYRLYFSYDMETWYSNHDESHITSDMTQFQAESFSNSIGYFKLTAVDNAPFPNESDPSDVFVFRRDQSNQGLLVINAYADQNGLSQHPFAGNVGILADSHELGIETIGDTLFMLEPSFGISNDYVPVVLSGDRVKSWPNE</sequence>
<protein>
    <recommendedName>
        <fullName evidence="2">Peptidase M23 domain-containing protein</fullName>
    </recommendedName>
</protein>
<dbReference type="CDD" id="cd12797">
    <property type="entry name" value="M23_peptidase"/>
    <property type="match status" value="1"/>
</dbReference>
<dbReference type="InterPro" id="IPR011055">
    <property type="entry name" value="Dup_hybrid_motif"/>
</dbReference>
<feature type="non-terminal residue" evidence="1">
    <location>
        <position position="472"/>
    </location>
</feature>